<dbReference type="InterPro" id="IPR003439">
    <property type="entry name" value="ABC_transporter-like_ATP-bd"/>
</dbReference>
<dbReference type="InterPro" id="IPR003593">
    <property type="entry name" value="AAA+_ATPase"/>
</dbReference>
<dbReference type="PANTHER" id="PTHR19229">
    <property type="entry name" value="ATP-BINDING CASSETTE TRANSPORTER SUBFAMILY A ABCA"/>
    <property type="match status" value="1"/>
</dbReference>
<dbReference type="Gene3D" id="3.40.50.300">
    <property type="entry name" value="P-loop containing nucleotide triphosphate hydrolases"/>
    <property type="match status" value="1"/>
</dbReference>
<evidence type="ECO:0000256" key="7">
    <source>
        <dbReference type="ARBA" id="ARBA00022989"/>
    </source>
</evidence>
<keyword evidence="7 9" id="KW-1133">Transmembrane helix</keyword>
<dbReference type="SMART" id="SM00382">
    <property type="entry name" value="AAA"/>
    <property type="match status" value="1"/>
</dbReference>
<dbReference type="InterPro" id="IPR017871">
    <property type="entry name" value="ABC_transporter-like_CS"/>
</dbReference>
<dbReference type="OrthoDB" id="10255969at2759"/>
<keyword evidence="5" id="KW-0547">Nucleotide-binding</keyword>
<dbReference type="InterPro" id="IPR027417">
    <property type="entry name" value="P-loop_NTPase"/>
</dbReference>
<accession>A0A2A2JHQ6</accession>
<evidence type="ECO:0000313" key="11">
    <source>
        <dbReference type="EMBL" id="PAV61184.1"/>
    </source>
</evidence>
<evidence type="ECO:0000256" key="1">
    <source>
        <dbReference type="ARBA" id="ARBA00004141"/>
    </source>
</evidence>
<evidence type="ECO:0000256" key="8">
    <source>
        <dbReference type="ARBA" id="ARBA00023136"/>
    </source>
</evidence>
<dbReference type="CDD" id="cd03263">
    <property type="entry name" value="ABC_subfamily_A"/>
    <property type="match status" value="1"/>
</dbReference>
<dbReference type="GO" id="GO:0005524">
    <property type="term" value="F:ATP binding"/>
    <property type="evidence" value="ECO:0007669"/>
    <property type="project" value="UniProtKB-KW"/>
</dbReference>
<name>A0A2A2JHQ6_9BILA</name>
<keyword evidence="6" id="KW-0067">ATP-binding</keyword>
<dbReference type="GO" id="GO:0140359">
    <property type="term" value="F:ABC-type transporter activity"/>
    <property type="evidence" value="ECO:0007669"/>
    <property type="project" value="InterPro"/>
</dbReference>
<organism evidence="11 12">
    <name type="scientific">Diploscapter pachys</name>
    <dbReference type="NCBI Taxonomy" id="2018661"/>
    <lineage>
        <taxon>Eukaryota</taxon>
        <taxon>Metazoa</taxon>
        <taxon>Ecdysozoa</taxon>
        <taxon>Nematoda</taxon>
        <taxon>Chromadorea</taxon>
        <taxon>Rhabditida</taxon>
        <taxon>Rhabditina</taxon>
        <taxon>Rhabditomorpha</taxon>
        <taxon>Rhabditoidea</taxon>
        <taxon>Rhabditidae</taxon>
        <taxon>Diploscapter</taxon>
    </lineage>
</organism>
<evidence type="ECO:0000256" key="3">
    <source>
        <dbReference type="ARBA" id="ARBA00022448"/>
    </source>
</evidence>
<evidence type="ECO:0000256" key="9">
    <source>
        <dbReference type="SAM" id="Phobius"/>
    </source>
</evidence>
<dbReference type="GO" id="GO:0005319">
    <property type="term" value="F:lipid transporter activity"/>
    <property type="evidence" value="ECO:0007669"/>
    <property type="project" value="TreeGrafter"/>
</dbReference>
<reference evidence="11 12" key="1">
    <citation type="journal article" date="2017" name="Curr. Biol.">
        <title>Genome architecture and evolution of a unichromosomal asexual nematode.</title>
        <authorList>
            <person name="Fradin H."/>
            <person name="Zegar C."/>
            <person name="Gutwein M."/>
            <person name="Lucas J."/>
            <person name="Kovtun M."/>
            <person name="Corcoran D."/>
            <person name="Baugh L.R."/>
            <person name="Kiontke K."/>
            <person name="Gunsalus K."/>
            <person name="Fitch D.H."/>
            <person name="Piano F."/>
        </authorList>
    </citation>
    <scope>NUCLEOTIDE SEQUENCE [LARGE SCALE GENOMIC DNA]</scope>
    <source>
        <strain evidence="11">PF1309</strain>
    </source>
</reference>
<dbReference type="Pfam" id="PF00005">
    <property type="entry name" value="ABC_tran"/>
    <property type="match status" value="1"/>
</dbReference>
<sequence>MSRRNMFHILSQIIVPIGTILWCEIYISVMHLAGAPPEGLTAAQNNLPLVRSLLGNSTDIYVSLWDRNQSSMSYRLAENLIKPPGIGMRCIDEQLLRLGEFSLGHTSLRAEPMDLPAEKKGWRYLKQSLKSSAEILQINFDDENSNMTNSDDSFTSGIDLNMLIDALLEKMEAKENIKVWFNKKIWPAIAIQNTEITNALLRTISSEDPSKIEIFTYNNPMNVTVKDVLDATAIQKIVTMRSFVLISTLCMIPAAFIQIIIDDRVSESLHLQIISGLKKKTYWIAQFTYDMQPSLIVDEDDVDVIKEQKKVNRLEAKMNEIGINPILMVKDLAKAYDEKKLAVKGVSFAVGEGECFGLLGLNGAGKTTCFGMLTGKISPGTGSVYIDGCSVTSDNSPALSQIGYCPQFDALNMKLTAKENMIFYANIRGFLPDEIELLVTQLLVSLNLNTYANTITSELSGGNRRKLSVAIALINQPKILLLDEASAGMDPGSQQFLWKVIEQLRRNGKTIVITSHSMEECEALCTRIAIMDHGKIRCIGSKQHLKNK</sequence>
<comment type="subcellular location">
    <subcellularLocation>
        <location evidence="1">Membrane</location>
        <topology evidence="1">Multi-pass membrane protein</topology>
    </subcellularLocation>
</comment>
<dbReference type="AlphaFoldDB" id="A0A2A2JHQ6"/>
<keyword evidence="4 9" id="KW-0812">Transmembrane</keyword>
<evidence type="ECO:0000256" key="5">
    <source>
        <dbReference type="ARBA" id="ARBA00022741"/>
    </source>
</evidence>
<gene>
    <name evidence="11" type="ORF">WR25_05075</name>
</gene>
<protein>
    <recommendedName>
        <fullName evidence="10">ABC transporter domain-containing protein</fullName>
    </recommendedName>
</protein>
<feature type="transmembrane region" description="Helical" evidence="9">
    <location>
        <begin position="6"/>
        <end position="27"/>
    </location>
</feature>
<comment type="similarity">
    <text evidence="2">Belongs to the ABC transporter superfamily. ABCA family.</text>
</comment>
<evidence type="ECO:0000256" key="6">
    <source>
        <dbReference type="ARBA" id="ARBA00022840"/>
    </source>
</evidence>
<dbReference type="FunFam" id="3.40.50.300:FF:000335">
    <property type="entry name" value="ATP binding cassette subfamily A member 5"/>
    <property type="match status" value="1"/>
</dbReference>
<keyword evidence="8 9" id="KW-0472">Membrane</keyword>
<proteinExistence type="inferred from homology"/>
<evidence type="ECO:0000259" key="10">
    <source>
        <dbReference type="PROSITE" id="PS50893"/>
    </source>
</evidence>
<evidence type="ECO:0000256" key="2">
    <source>
        <dbReference type="ARBA" id="ARBA00008869"/>
    </source>
</evidence>
<keyword evidence="12" id="KW-1185">Reference proteome</keyword>
<evidence type="ECO:0000256" key="4">
    <source>
        <dbReference type="ARBA" id="ARBA00022692"/>
    </source>
</evidence>
<dbReference type="InterPro" id="IPR026082">
    <property type="entry name" value="ABCA"/>
</dbReference>
<dbReference type="PANTHER" id="PTHR19229:SF260">
    <property type="entry name" value="ABC TRANSPORTER DOMAIN-CONTAINING PROTEIN"/>
    <property type="match status" value="1"/>
</dbReference>
<evidence type="ECO:0000313" key="12">
    <source>
        <dbReference type="Proteomes" id="UP000218231"/>
    </source>
</evidence>
<feature type="domain" description="ABC transporter" evidence="10">
    <location>
        <begin position="327"/>
        <end position="548"/>
    </location>
</feature>
<keyword evidence="3" id="KW-0813">Transport</keyword>
<dbReference type="Proteomes" id="UP000218231">
    <property type="component" value="Unassembled WGS sequence"/>
</dbReference>
<comment type="caution">
    <text evidence="11">The sequence shown here is derived from an EMBL/GenBank/DDBJ whole genome shotgun (WGS) entry which is preliminary data.</text>
</comment>
<dbReference type="PROSITE" id="PS50893">
    <property type="entry name" value="ABC_TRANSPORTER_2"/>
    <property type="match status" value="1"/>
</dbReference>
<dbReference type="GO" id="GO:0016020">
    <property type="term" value="C:membrane"/>
    <property type="evidence" value="ECO:0007669"/>
    <property type="project" value="UniProtKB-SubCell"/>
</dbReference>
<dbReference type="STRING" id="2018661.A0A2A2JHQ6"/>
<dbReference type="SUPFAM" id="SSF52540">
    <property type="entry name" value="P-loop containing nucleoside triphosphate hydrolases"/>
    <property type="match status" value="1"/>
</dbReference>
<dbReference type="GO" id="GO:0016887">
    <property type="term" value="F:ATP hydrolysis activity"/>
    <property type="evidence" value="ECO:0007669"/>
    <property type="project" value="InterPro"/>
</dbReference>
<dbReference type="PROSITE" id="PS00211">
    <property type="entry name" value="ABC_TRANSPORTER_1"/>
    <property type="match status" value="1"/>
</dbReference>
<dbReference type="EMBL" id="LIAE01010428">
    <property type="protein sequence ID" value="PAV61184.1"/>
    <property type="molecule type" value="Genomic_DNA"/>
</dbReference>